<dbReference type="PANTHER" id="PTHR44259:SF93">
    <property type="entry name" value="PROTEIN, PUTATIVE (DUF295)-RELATED"/>
    <property type="match status" value="1"/>
</dbReference>
<dbReference type="Pfam" id="PF03478">
    <property type="entry name" value="Beta-prop_KIB1-4"/>
    <property type="match status" value="1"/>
</dbReference>
<protein>
    <submittedName>
        <fullName evidence="2">F-box protein</fullName>
    </submittedName>
</protein>
<name>A0A7J7CAI3_TRIWF</name>
<gene>
    <name evidence="2" type="ORF">HS088_TW19G00789</name>
</gene>
<evidence type="ECO:0000313" key="3">
    <source>
        <dbReference type="Proteomes" id="UP000593562"/>
    </source>
</evidence>
<feature type="domain" description="KIB1-4 beta-propeller" evidence="1">
    <location>
        <begin position="11"/>
        <end position="82"/>
    </location>
</feature>
<dbReference type="InterPro" id="IPR005174">
    <property type="entry name" value="KIB1-4_b-propeller"/>
</dbReference>
<accession>A0A7J7CAI3</accession>
<comment type="caution">
    <text evidence="2">The sequence shown here is derived from an EMBL/GenBank/DDBJ whole genome shotgun (WGS) entry which is preliminary data.</text>
</comment>
<dbReference type="EMBL" id="JAAARO010000019">
    <property type="protein sequence ID" value="KAF5731184.1"/>
    <property type="molecule type" value="Genomic_DNA"/>
</dbReference>
<evidence type="ECO:0000313" key="2">
    <source>
        <dbReference type="EMBL" id="KAF5731184.1"/>
    </source>
</evidence>
<keyword evidence="3" id="KW-1185">Reference proteome</keyword>
<dbReference type="AlphaFoldDB" id="A0A7J7CAI3"/>
<dbReference type="InterPro" id="IPR050942">
    <property type="entry name" value="F-box_BR-signaling"/>
</dbReference>
<dbReference type="InParanoid" id="A0A7J7CAI3"/>
<sequence>MMMMRAFHPCQKKFEDFRLVRTDRKFEEFDWDQIHSIGDDEIFVGDNSNSMCVDASNFPGCMPNTIYYTGDSEEPHDWGVFDLKDGIITRHYCGDQIQREGLPPPVWIVPTLGYRDI</sequence>
<evidence type="ECO:0000259" key="1">
    <source>
        <dbReference type="Pfam" id="PF03478"/>
    </source>
</evidence>
<dbReference type="Proteomes" id="UP000593562">
    <property type="component" value="Unassembled WGS sequence"/>
</dbReference>
<dbReference type="PANTHER" id="PTHR44259">
    <property type="entry name" value="OS07G0183000 PROTEIN-RELATED"/>
    <property type="match status" value="1"/>
</dbReference>
<proteinExistence type="predicted"/>
<reference evidence="2 3" key="1">
    <citation type="journal article" date="2020" name="Nat. Commun.">
        <title>Genome of Tripterygium wilfordii and identification of cytochrome P450 involved in triptolide biosynthesis.</title>
        <authorList>
            <person name="Tu L."/>
            <person name="Su P."/>
            <person name="Zhang Z."/>
            <person name="Gao L."/>
            <person name="Wang J."/>
            <person name="Hu T."/>
            <person name="Zhou J."/>
            <person name="Zhang Y."/>
            <person name="Zhao Y."/>
            <person name="Liu Y."/>
            <person name="Song Y."/>
            <person name="Tong Y."/>
            <person name="Lu Y."/>
            <person name="Yang J."/>
            <person name="Xu C."/>
            <person name="Jia M."/>
            <person name="Peters R.J."/>
            <person name="Huang L."/>
            <person name="Gao W."/>
        </authorList>
    </citation>
    <scope>NUCLEOTIDE SEQUENCE [LARGE SCALE GENOMIC DNA]</scope>
    <source>
        <strain evidence="3">cv. XIE 37</strain>
        <tissue evidence="2">Leaf</tissue>
    </source>
</reference>
<organism evidence="2 3">
    <name type="scientific">Tripterygium wilfordii</name>
    <name type="common">Thunder God vine</name>
    <dbReference type="NCBI Taxonomy" id="458696"/>
    <lineage>
        <taxon>Eukaryota</taxon>
        <taxon>Viridiplantae</taxon>
        <taxon>Streptophyta</taxon>
        <taxon>Embryophyta</taxon>
        <taxon>Tracheophyta</taxon>
        <taxon>Spermatophyta</taxon>
        <taxon>Magnoliopsida</taxon>
        <taxon>eudicotyledons</taxon>
        <taxon>Gunneridae</taxon>
        <taxon>Pentapetalae</taxon>
        <taxon>rosids</taxon>
        <taxon>fabids</taxon>
        <taxon>Celastrales</taxon>
        <taxon>Celastraceae</taxon>
        <taxon>Tripterygium</taxon>
    </lineage>
</organism>